<gene>
    <name evidence="2" type="ORF">DPMN_066292</name>
</gene>
<accession>A0A9D3YX23</accession>
<dbReference type="Proteomes" id="UP000828390">
    <property type="component" value="Unassembled WGS sequence"/>
</dbReference>
<name>A0A9D3YX23_DREPO</name>
<feature type="region of interest" description="Disordered" evidence="1">
    <location>
        <begin position="1"/>
        <end position="30"/>
    </location>
</feature>
<dbReference type="AlphaFoldDB" id="A0A9D3YX23"/>
<sequence length="288" mass="32333">MPPRLKPVNSPAESRSTRTGYGLSRAPRPGIAPVVAGCAPSPGIPEHRRHSPGLYRHQTPAELRQRPGFNPVMNRRSPGECRWRPGRAPVYLCTVAIPGLYRGSTGSSRIKHRGSAGIINGVQIVHQTKKMMKVMPGENNDGCENNDLAPNEDEDLRQVENVLSQHFGKTPVTKPFASQEFDNLSADEEDDENEENNDGCENNDLAPNEDEDLRQVEKFCIDGCGCRHDFAHKLNERRDSEWKNIKYLENYAEREGIPMTAAPRRMENIPLTYLPASTTKLDLFKNYT</sequence>
<dbReference type="EMBL" id="JAIWYP010000014">
    <property type="protein sequence ID" value="KAH3706901.1"/>
    <property type="molecule type" value="Genomic_DNA"/>
</dbReference>
<keyword evidence="3" id="KW-1185">Reference proteome</keyword>
<evidence type="ECO:0000313" key="3">
    <source>
        <dbReference type="Proteomes" id="UP000828390"/>
    </source>
</evidence>
<evidence type="ECO:0000313" key="2">
    <source>
        <dbReference type="EMBL" id="KAH3706901.1"/>
    </source>
</evidence>
<comment type="caution">
    <text evidence="2">The sequence shown here is derived from an EMBL/GenBank/DDBJ whole genome shotgun (WGS) entry which is preliminary data.</text>
</comment>
<evidence type="ECO:0000256" key="1">
    <source>
        <dbReference type="SAM" id="MobiDB-lite"/>
    </source>
</evidence>
<protein>
    <submittedName>
        <fullName evidence="2">Uncharacterized protein</fullName>
    </submittedName>
</protein>
<proteinExistence type="predicted"/>
<organism evidence="2 3">
    <name type="scientific">Dreissena polymorpha</name>
    <name type="common">Zebra mussel</name>
    <name type="synonym">Mytilus polymorpha</name>
    <dbReference type="NCBI Taxonomy" id="45954"/>
    <lineage>
        <taxon>Eukaryota</taxon>
        <taxon>Metazoa</taxon>
        <taxon>Spiralia</taxon>
        <taxon>Lophotrochozoa</taxon>
        <taxon>Mollusca</taxon>
        <taxon>Bivalvia</taxon>
        <taxon>Autobranchia</taxon>
        <taxon>Heteroconchia</taxon>
        <taxon>Euheterodonta</taxon>
        <taxon>Imparidentia</taxon>
        <taxon>Neoheterodontei</taxon>
        <taxon>Myida</taxon>
        <taxon>Dreissenoidea</taxon>
        <taxon>Dreissenidae</taxon>
        <taxon>Dreissena</taxon>
    </lineage>
</organism>
<feature type="region of interest" description="Disordered" evidence="1">
    <location>
        <begin position="185"/>
        <end position="209"/>
    </location>
</feature>
<reference evidence="2" key="2">
    <citation type="submission" date="2020-11" db="EMBL/GenBank/DDBJ databases">
        <authorList>
            <person name="McCartney M.A."/>
            <person name="Auch B."/>
            <person name="Kono T."/>
            <person name="Mallez S."/>
            <person name="Becker A."/>
            <person name="Gohl D.M."/>
            <person name="Silverstein K.A.T."/>
            <person name="Koren S."/>
            <person name="Bechman K.B."/>
            <person name="Herman A."/>
            <person name="Abrahante J.E."/>
            <person name="Garbe J."/>
        </authorList>
    </citation>
    <scope>NUCLEOTIDE SEQUENCE</scope>
    <source>
        <strain evidence="2">Duluth1</strain>
        <tissue evidence="2">Whole animal</tissue>
    </source>
</reference>
<reference evidence="2" key="1">
    <citation type="journal article" date="2019" name="bioRxiv">
        <title>The Genome of the Zebra Mussel, Dreissena polymorpha: A Resource for Invasive Species Research.</title>
        <authorList>
            <person name="McCartney M.A."/>
            <person name="Auch B."/>
            <person name="Kono T."/>
            <person name="Mallez S."/>
            <person name="Zhang Y."/>
            <person name="Obille A."/>
            <person name="Becker A."/>
            <person name="Abrahante J.E."/>
            <person name="Garbe J."/>
            <person name="Badalamenti J.P."/>
            <person name="Herman A."/>
            <person name="Mangelson H."/>
            <person name="Liachko I."/>
            <person name="Sullivan S."/>
            <person name="Sone E.D."/>
            <person name="Koren S."/>
            <person name="Silverstein K.A.T."/>
            <person name="Beckman K.B."/>
            <person name="Gohl D.M."/>
        </authorList>
    </citation>
    <scope>NUCLEOTIDE SEQUENCE</scope>
    <source>
        <strain evidence="2">Duluth1</strain>
        <tissue evidence="2">Whole animal</tissue>
    </source>
</reference>
<feature type="compositionally biased region" description="Acidic residues" evidence="1">
    <location>
        <begin position="185"/>
        <end position="198"/>
    </location>
</feature>